<evidence type="ECO:0000256" key="4">
    <source>
        <dbReference type="ARBA" id="ARBA00022692"/>
    </source>
</evidence>
<keyword evidence="7 9" id="KW-0811">Translocation</keyword>
<evidence type="ECO:0000256" key="8">
    <source>
        <dbReference type="ARBA" id="ARBA00023136"/>
    </source>
</evidence>
<dbReference type="Gene3D" id="1.20.5.1030">
    <property type="entry name" value="Preprotein translocase secy subunit"/>
    <property type="match status" value="1"/>
</dbReference>
<dbReference type="EMBL" id="CP001698">
    <property type="protein sequence ID" value="ADN01453.1"/>
    <property type="molecule type" value="Genomic_DNA"/>
</dbReference>
<dbReference type="GO" id="GO:0009306">
    <property type="term" value="P:protein secretion"/>
    <property type="evidence" value="ECO:0007669"/>
    <property type="project" value="UniProtKB-UniRule"/>
</dbReference>
<dbReference type="eggNOG" id="COG0690">
    <property type="taxonomic scope" value="Bacteria"/>
</dbReference>
<gene>
    <name evidence="9" type="primary">secE</name>
    <name evidence="10" type="ordered locus">STHERM_c04840</name>
</gene>
<reference evidence="10 11" key="2">
    <citation type="journal article" date="2010" name="J. Bacteriol.">
        <title>Genome sequence of the polysaccharide-degrading, thermophilic anaerobe Spirochaeta thermophila DSM 6192.</title>
        <authorList>
            <person name="Angelov A."/>
            <person name="Liebl S."/>
            <person name="Ballschmiter M."/>
            <person name="Bomeke M."/>
            <person name="Lehmann R."/>
            <person name="Liesegang H."/>
            <person name="Daniel R."/>
            <person name="Liebl W."/>
        </authorList>
    </citation>
    <scope>NUCLEOTIDE SEQUENCE [LARGE SCALE GENOMIC DNA]</scope>
    <source>
        <strain evidence="11">ATCC 49972 / DSM 6192 / RI 19.B1</strain>
    </source>
</reference>
<dbReference type="PANTHER" id="PTHR33910">
    <property type="entry name" value="PROTEIN TRANSLOCASE SUBUNIT SECE"/>
    <property type="match status" value="1"/>
</dbReference>
<dbReference type="GO" id="GO:0008320">
    <property type="term" value="F:protein transmembrane transporter activity"/>
    <property type="evidence" value="ECO:0007669"/>
    <property type="project" value="UniProtKB-UniRule"/>
</dbReference>
<evidence type="ECO:0000256" key="5">
    <source>
        <dbReference type="ARBA" id="ARBA00022927"/>
    </source>
</evidence>
<feature type="transmembrane region" description="Helical" evidence="9">
    <location>
        <begin position="32"/>
        <end position="55"/>
    </location>
</feature>
<keyword evidence="9" id="KW-0997">Cell inner membrane</keyword>
<dbReference type="InterPro" id="IPR038379">
    <property type="entry name" value="SecE_sf"/>
</dbReference>
<dbReference type="GO" id="GO:0043952">
    <property type="term" value="P:protein transport by the Sec complex"/>
    <property type="evidence" value="ECO:0007669"/>
    <property type="project" value="UniProtKB-UniRule"/>
</dbReference>
<evidence type="ECO:0000256" key="3">
    <source>
        <dbReference type="ARBA" id="ARBA00022475"/>
    </source>
</evidence>
<evidence type="ECO:0000256" key="7">
    <source>
        <dbReference type="ARBA" id="ARBA00023010"/>
    </source>
</evidence>
<dbReference type="HAMAP" id="MF_00422">
    <property type="entry name" value="SecE"/>
    <property type="match status" value="1"/>
</dbReference>
<keyword evidence="4 9" id="KW-0812">Transmembrane</keyword>
<sequence length="59" mass="6796">MRKIIQFFKDVWAEMKRVTWPSWEDVQGSTQVVIVSVAIFALVLGAVDLLLLFLLDVIF</sequence>
<dbReference type="RefSeq" id="WP_013313294.1">
    <property type="nucleotide sequence ID" value="NC_014484.1"/>
</dbReference>
<protein>
    <recommendedName>
        <fullName evidence="9">Protein translocase subunit SecE</fullName>
    </recommendedName>
</protein>
<dbReference type="PANTHER" id="PTHR33910:SF1">
    <property type="entry name" value="PROTEIN TRANSLOCASE SUBUNIT SECE"/>
    <property type="match status" value="1"/>
</dbReference>
<dbReference type="GO" id="GO:0006605">
    <property type="term" value="P:protein targeting"/>
    <property type="evidence" value="ECO:0007669"/>
    <property type="project" value="UniProtKB-UniRule"/>
</dbReference>
<keyword evidence="8 9" id="KW-0472">Membrane</keyword>
<dbReference type="PaxDb" id="665571-STHERM_c04840"/>
<evidence type="ECO:0000256" key="1">
    <source>
        <dbReference type="ARBA" id="ARBA00004370"/>
    </source>
</evidence>
<dbReference type="KEGG" id="sta:STHERM_c04840"/>
<dbReference type="AlphaFoldDB" id="E0RQ69"/>
<dbReference type="GO" id="GO:0005886">
    <property type="term" value="C:plasma membrane"/>
    <property type="evidence" value="ECO:0007669"/>
    <property type="project" value="UniProtKB-SubCell"/>
</dbReference>
<evidence type="ECO:0000256" key="6">
    <source>
        <dbReference type="ARBA" id="ARBA00022989"/>
    </source>
</evidence>
<dbReference type="InterPro" id="IPR001901">
    <property type="entry name" value="Translocase_SecE/Sec61-g"/>
</dbReference>
<proteinExistence type="inferred from homology"/>
<dbReference type="HOGENOM" id="CLU_113663_8_0_12"/>
<evidence type="ECO:0000313" key="11">
    <source>
        <dbReference type="Proteomes" id="UP000001296"/>
    </source>
</evidence>
<dbReference type="Proteomes" id="UP000001296">
    <property type="component" value="Chromosome"/>
</dbReference>
<accession>E0RQ69</accession>
<dbReference type="NCBIfam" id="TIGR00964">
    <property type="entry name" value="secE_bact"/>
    <property type="match status" value="1"/>
</dbReference>
<comment type="function">
    <text evidence="9">Essential subunit of the Sec protein translocation channel SecYEG. Clamps together the 2 halves of SecY. May contact the channel plug during translocation.</text>
</comment>
<dbReference type="GO" id="GO:0065002">
    <property type="term" value="P:intracellular protein transmembrane transport"/>
    <property type="evidence" value="ECO:0007669"/>
    <property type="project" value="UniProtKB-UniRule"/>
</dbReference>
<evidence type="ECO:0000256" key="2">
    <source>
        <dbReference type="ARBA" id="ARBA00022448"/>
    </source>
</evidence>
<dbReference type="InterPro" id="IPR005807">
    <property type="entry name" value="SecE_bac"/>
</dbReference>
<keyword evidence="3 9" id="KW-1003">Cell membrane</keyword>
<keyword evidence="6 9" id="KW-1133">Transmembrane helix</keyword>
<organism evidence="10 11">
    <name type="scientific">Winmispira thermophila (strain ATCC 49972 / DSM 6192 / RI 19.B1)</name>
    <name type="common">Spirochaeta thermophila</name>
    <dbReference type="NCBI Taxonomy" id="665571"/>
    <lineage>
        <taxon>Bacteria</taxon>
        <taxon>Pseudomonadati</taxon>
        <taxon>Spirochaetota</taxon>
        <taxon>Spirochaetia</taxon>
        <taxon>Winmispirales</taxon>
        <taxon>Winmispiraceae</taxon>
        <taxon>Winmispira</taxon>
    </lineage>
</organism>
<comment type="subcellular location">
    <subcellularLocation>
        <location evidence="9">Cell inner membrane</location>
        <topology evidence="9">Single-pass membrane protein</topology>
    </subcellularLocation>
    <subcellularLocation>
        <location evidence="1">Membrane</location>
    </subcellularLocation>
</comment>
<name>E0RQ69_WINT6</name>
<evidence type="ECO:0000313" key="10">
    <source>
        <dbReference type="EMBL" id="ADN01453.1"/>
    </source>
</evidence>
<dbReference type="Pfam" id="PF00584">
    <property type="entry name" value="SecE"/>
    <property type="match status" value="1"/>
</dbReference>
<keyword evidence="2 9" id="KW-0813">Transport</keyword>
<keyword evidence="5 9" id="KW-0653">Protein transport</keyword>
<comment type="subunit">
    <text evidence="9">Component of the Sec protein translocase complex. Heterotrimer consisting of SecY, SecE and SecG subunits. The heterotrimers can form oligomers, although 1 heterotrimer is thought to be able to translocate proteins. Interacts with the ribosome. Interacts with SecDF, and other proteins may be involved. Interacts with SecA.</text>
</comment>
<comment type="similarity">
    <text evidence="9">Belongs to the SecE/SEC61-gamma family.</text>
</comment>
<evidence type="ECO:0000256" key="9">
    <source>
        <dbReference type="HAMAP-Rule" id="MF_00422"/>
    </source>
</evidence>
<reference key="1">
    <citation type="submission" date="2009-08" db="EMBL/GenBank/DDBJ databases">
        <title>The genome sequence of Spirochaeta thermophila DSM6192.</title>
        <authorList>
            <person name="Angelov A."/>
            <person name="Mientus M."/>
            <person name="Wittenberg S."/>
            <person name="Lehmann R."/>
            <person name="Liesegang H."/>
            <person name="Daniel R."/>
            <person name="Liebl W."/>
        </authorList>
    </citation>
    <scope>NUCLEOTIDE SEQUENCE</scope>
    <source>
        <strain>DSM 6192</strain>
    </source>
</reference>